<evidence type="ECO:0000313" key="4">
    <source>
        <dbReference type="Proteomes" id="UP000030151"/>
    </source>
</evidence>
<dbReference type="Proteomes" id="UP000030151">
    <property type="component" value="Unassembled WGS sequence"/>
</dbReference>
<proteinExistence type="predicted"/>
<protein>
    <submittedName>
        <fullName evidence="3">Protein disulfide oxidoreductase domain protein</fullName>
    </submittedName>
</protein>
<evidence type="ECO:0000259" key="2">
    <source>
        <dbReference type="Pfam" id="PF01323"/>
    </source>
</evidence>
<comment type="caution">
    <text evidence="3">The sequence shown here is derived from an EMBL/GenBank/DDBJ whole genome shotgun (WGS) entry which is preliminary data.</text>
</comment>
<reference evidence="3 4" key="1">
    <citation type="submission" date="2014-02" db="EMBL/GenBank/DDBJ databases">
        <title>The genome sequence of the entomopathogenic fungus Metarhizium robertsii ARSEF 2575.</title>
        <authorList>
            <person name="Giuliano Garisto Donzelli B."/>
            <person name="Roe B.A."/>
            <person name="Macmil S.L."/>
            <person name="Krasnoff S.B."/>
            <person name="Gibson D.M."/>
        </authorList>
    </citation>
    <scope>NUCLEOTIDE SEQUENCE [LARGE SCALE GENOMIC DNA]</scope>
    <source>
        <strain evidence="3 4">ARSEF 2575</strain>
    </source>
</reference>
<dbReference type="GO" id="GO:0016491">
    <property type="term" value="F:oxidoreductase activity"/>
    <property type="evidence" value="ECO:0007669"/>
    <property type="project" value="InterPro"/>
</dbReference>
<name>A0A0A1V9Q3_9HYPO</name>
<dbReference type="eggNOG" id="ENOG502QTH7">
    <property type="taxonomic scope" value="Eukaryota"/>
</dbReference>
<gene>
    <name evidence="3" type="ORF">X797_001440</name>
</gene>
<dbReference type="EMBL" id="JELW01000001">
    <property type="protein sequence ID" value="EXV06720.1"/>
    <property type="molecule type" value="Genomic_DNA"/>
</dbReference>
<dbReference type="OrthoDB" id="1930760at2759"/>
<dbReference type="HOGENOM" id="CLU_069253_0_1_1"/>
<organism evidence="3 4">
    <name type="scientific">Metarhizium robertsii</name>
    <dbReference type="NCBI Taxonomy" id="568076"/>
    <lineage>
        <taxon>Eukaryota</taxon>
        <taxon>Fungi</taxon>
        <taxon>Dikarya</taxon>
        <taxon>Ascomycota</taxon>
        <taxon>Pezizomycotina</taxon>
        <taxon>Sordariomycetes</taxon>
        <taxon>Hypocreomycetidae</taxon>
        <taxon>Hypocreales</taxon>
        <taxon>Clavicipitaceae</taxon>
        <taxon>Metarhizium</taxon>
    </lineage>
</organism>
<dbReference type="SUPFAM" id="SSF52833">
    <property type="entry name" value="Thioredoxin-like"/>
    <property type="match status" value="1"/>
</dbReference>
<dbReference type="InterPro" id="IPR036249">
    <property type="entry name" value="Thioredoxin-like_sf"/>
</dbReference>
<sequence>MEGQLRHDYLDHHHFRHRLPFCYLGRARLSRAIMLYRKTIPGGSSSTFKIRWHACRLDVNLSAESVLVTDVAAKKFGADRPVAQEGFTSTFSGWVGNTRDSHRVIQLGRTKGAEVEDRAAMAAMEMSFEGGGDFTSWDDLASGAETAGIEAAETKAWLEGSGGGEQVDSEVEQAHERGV</sequence>
<dbReference type="AlphaFoldDB" id="A0A0A1V9Q3"/>
<feature type="region of interest" description="Disordered" evidence="1">
    <location>
        <begin position="160"/>
        <end position="179"/>
    </location>
</feature>
<evidence type="ECO:0000313" key="3">
    <source>
        <dbReference type="EMBL" id="EXV06720.1"/>
    </source>
</evidence>
<evidence type="ECO:0000256" key="1">
    <source>
        <dbReference type="SAM" id="MobiDB-lite"/>
    </source>
</evidence>
<dbReference type="Pfam" id="PF01323">
    <property type="entry name" value="DSBA"/>
    <property type="match status" value="1"/>
</dbReference>
<accession>A0A0A1V9Q3</accession>
<dbReference type="Gene3D" id="3.40.30.10">
    <property type="entry name" value="Glutaredoxin"/>
    <property type="match status" value="1"/>
</dbReference>
<feature type="domain" description="DSBA-like thioredoxin" evidence="2">
    <location>
        <begin position="20"/>
        <end position="179"/>
    </location>
</feature>
<dbReference type="InterPro" id="IPR001853">
    <property type="entry name" value="DSBA-like_thioredoxin_dom"/>
</dbReference>